<evidence type="ECO:0000256" key="1">
    <source>
        <dbReference type="ARBA" id="ARBA00005234"/>
    </source>
</evidence>
<evidence type="ECO:0000313" key="6">
    <source>
        <dbReference type="RefSeq" id="XP_056694043.1"/>
    </source>
</evidence>
<comment type="similarity">
    <text evidence="1">Belongs to the peptidase C48 family.</text>
</comment>
<dbReference type="SUPFAM" id="SSF54001">
    <property type="entry name" value="Cysteine proteinases"/>
    <property type="match status" value="1"/>
</dbReference>
<dbReference type="GeneID" id="130469070"/>
<accession>A0ABM3REK2</accession>
<keyword evidence="5" id="KW-1185">Reference proteome</keyword>
<dbReference type="InterPro" id="IPR003653">
    <property type="entry name" value="Peptidase_C48_C"/>
</dbReference>
<evidence type="ECO:0000256" key="3">
    <source>
        <dbReference type="ARBA" id="ARBA00022801"/>
    </source>
</evidence>
<dbReference type="Gene3D" id="3.40.395.10">
    <property type="entry name" value="Adenoviral Proteinase, Chain A"/>
    <property type="match status" value="1"/>
</dbReference>
<dbReference type="PROSITE" id="PS50600">
    <property type="entry name" value="ULP_PROTEASE"/>
    <property type="match status" value="1"/>
</dbReference>
<dbReference type="RefSeq" id="XP_056694043.1">
    <property type="nucleotide sequence ID" value="XM_056838065.1"/>
</dbReference>
<name>A0ABM3REK2_SPIOL</name>
<evidence type="ECO:0000313" key="5">
    <source>
        <dbReference type="Proteomes" id="UP000813463"/>
    </source>
</evidence>
<reference evidence="5" key="1">
    <citation type="journal article" date="2021" name="Nat. Commun.">
        <title>Genomic analyses provide insights into spinach domestication and the genetic basis of agronomic traits.</title>
        <authorList>
            <person name="Cai X."/>
            <person name="Sun X."/>
            <person name="Xu C."/>
            <person name="Sun H."/>
            <person name="Wang X."/>
            <person name="Ge C."/>
            <person name="Zhang Z."/>
            <person name="Wang Q."/>
            <person name="Fei Z."/>
            <person name="Jiao C."/>
            <person name="Wang Q."/>
        </authorList>
    </citation>
    <scope>NUCLEOTIDE SEQUENCE [LARGE SCALE GENOMIC DNA]</scope>
    <source>
        <strain evidence="5">cv. Varoflay</strain>
    </source>
</reference>
<organism evidence="5 6">
    <name type="scientific">Spinacia oleracea</name>
    <name type="common">Spinach</name>
    <dbReference type="NCBI Taxonomy" id="3562"/>
    <lineage>
        <taxon>Eukaryota</taxon>
        <taxon>Viridiplantae</taxon>
        <taxon>Streptophyta</taxon>
        <taxon>Embryophyta</taxon>
        <taxon>Tracheophyta</taxon>
        <taxon>Spermatophyta</taxon>
        <taxon>Magnoliopsida</taxon>
        <taxon>eudicotyledons</taxon>
        <taxon>Gunneridae</taxon>
        <taxon>Pentapetalae</taxon>
        <taxon>Caryophyllales</taxon>
        <taxon>Chenopodiaceae</taxon>
        <taxon>Chenopodioideae</taxon>
        <taxon>Anserineae</taxon>
        <taxon>Spinacia</taxon>
    </lineage>
</organism>
<reference evidence="6" key="2">
    <citation type="submission" date="2025-08" db="UniProtKB">
        <authorList>
            <consortium name="RefSeq"/>
        </authorList>
    </citation>
    <scope>IDENTIFICATION</scope>
    <source>
        <tissue evidence="6">Leaf</tissue>
    </source>
</reference>
<evidence type="ECO:0000259" key="4">
    <source>
        <dbReference type="PROSITE" id="PS50600"/>
    </source>
</evidence>
<sequence>MKFAQDSHDGVKMTDVDRIRLCDWMTKEREKIAAACTKIGEGNHTSDGNVASRISELFIPVLEKLGPFTNHWWCLVISADPPTVYIIDSLITNPVEERKNAIDKLLIGVDKLLFNGEDEDTWGLLLTWRRTRMDIEIQEDNHSCGVRMLLSIKEFAEGYEGLRIPDIELARRLLLTQDILSPYNLERDRVKLLVNGTTKSENI</sequence>
<proteinExistence type="inferred from homology"/>
<dbReference type="Proteomes" id="UP000813463">
    <property type="component" value="Chromosome 3"/>
</dbReference>
<protein>
    <recommendedName>
        <fullName evidence="4">Ubiquitin-like protease family profile domain-containing protein</fullName>
    </recommendedName>
</protein>
<dbReference type="Pfam" id="PF02902">
    <property type="entry name" value="Peptidase_C48"/>
    <property type="match status" value="1"/>
</dbReference>
<evidence type="ECO:0000256" key="2">
    <source>
        <dbReference type="ARBA" id="ARBA00022670"/>
    </source>
</evidence>
<keyword evidence="2" id="KW-0645">Protease</keyword>
<keyword evidence="3" id="KW-0378">Hydrolase</keyword>
<gene>
    <name evidence="6" type="primary">LOC130469070</name>
</gene>
<dbReference type="InterPro" id="IPR038765">
    <property type="entry name" value="Papain-like_cys_pep_sf"/>
</dbReference>
<feature type="domain" description="Ubiquitin-like protease family profile" evidence="4">
    <location>
        <begin position="1"/>
        <end position="155"/>
    </location>
</feature>